<feature type="transmembrane region" description="Helical" evidence="7">
    <location>
        <begin position="74"/>
        <end position="100"/>
    </location>
</feature>
<evidence type="ECO:0000256" key="2">
    <source>
        <dbReference type="ARBA" id="ARBA00022448"/>
    </source>
</evidence>
<protein>
    <submittedName>
        <fullName evidence="9">Peptide ABC transporter permease</fullName>
    </submittedName>
</protein>
<evidence type="ECO:0000313" key="10">
    <source>
        <dbReference type="Proteomes" id="UP000622860"/>
    </source>
</evidence>
<evidence type="ECO:0000256" key="4">
    <source>
        <dbReference type="ARBA" id="ARBA00022692"/>
    </source>
</evidence>
<feature type="transmembrane region" description="Helical" evidence="7">
    <location>
        <begin position="257"/>
        <end position="277"/>
    </location>
</feature>
<reference evidence="9" key="2">
    <citation type="submission" date="2020-09" db="EMBL/GenBank/DDBJ databases">
        <authorList>
            <person name="Sun Q."/>
            <person name="Zhou Y."/>
        </authorList>
    </citation>
    <scope>NUCLEOTIDE SEQUENCE</scope>
    <source>
        <strain evidence="9">CGMCC 1.12754</strain>
    </source>
</reference>
<gene>
    <name evidence="9" type="ORF">GCM10011398_23620</name>
</gene>
<dbReference type="SUPFAM" id="SSF161098">
    <property type="entry name" value="MetI-like"/>
    <property type="match status" value="1"/>
</dbReference>
<organism evidence="9 10">
    <name type="scientific">Virgibacillus oceani</name>
    <dbReference type="NCBI Taxonomy" id="1479511"/>
    <lineage>
        <taxon>Bacteria</taxon>
        <taxon>Bacillati</taxon>
        <taxon>Bacillota</taxon>
        <taxon>Bacilli</taxon>
        <taxon>Bacillales</taxon>
        <taxon>Bacillaceae</taxon>
        <taxon>Virgibacillus</taxon>
    </lineage>
</organism>
<comment type="subcellular location">
    <subcellularLocation>
        <location evidence="1 7">Cell membrane</location>
        <topology evidence="1 7">Multi-pass membrane protein</topology>
    </subcellularLocation>
</comment>
<keyword evidence="6 7" id="KW-0472">Membrane</keyword>
<dbReference type="GO" id="GO:0005886">
    <property type="term" value="C:plasma membrane"/>
    <property type="evidence" value="ECO:0007669"/>
    <property type="project" value="UniProtKB-SubCell"/>
</dbReference>
<dbReference type="Gene3D" id="1.10.3720.10">
    <property type="entry name" value="MetI-like"/>
    <property type="match status" value="1"/>
</dbReference>
<feature type="domain" description="ABC transmembrane type-1" evidence="8">
    <location>
        <begin position="75"/>
        <end position="273"/>
    </location>
</feature>
<dbReference type="InterPro" id="IPR000515">
    <property type="entry name" value="MetI-like"/>
</dbReference>
<comment type="similarity">
    <text evidence="7">Belongs to the binding-protein-dependent transport system permease family.</text>
</comment>
<sequence>MKFLLPVIGVLVLIFVLVAFPLSIEIIGGKLSVEFEVMIDLTKEYLGGIFTGDSFHYQEGIDRNPNFFSAIPDYFITSFMYLAVAIILAIMIGLLISAWFSRSRREWMKDLIGFLGMVPDFIMVLFLQLGTVYFYQATGHRLARIATRGVDEHAILLPLLTLTIVPAIYLIRSLSERTYDVLTDDYILTAKAKGLQRIYIFVQHVIRNVLPFLKADLHKVIAILMSNLFIVEYLFNISGLAGFLFNTSEYQFNLTTNILITLVVLYLVLYWFIRLFIACLERIFAHD</sequence>
<feature type="transmembrane region" description="Helical" evidence="7">
    <location>
        <begin position="155"/>
        <end position="171"/>
    </location>
</feature>
<evidence type="ECO:0000256" key="3">
    <source>
        <dbReference type="ARBA" id="ARBA00022475"/>
    </source>
</evidence>
<evidence type="ECO:0000256" key="5">
    <source>
        <dbReference type="ARBA" id="ARBA00022989"/>
    </source>
</evidence>
<reference evidence="9" key="1">
    <citation type="journal article" date="2014" name="Int. J. Syst. Evol. Microbiol.">
        <title>Complete genome sequence of Corynebacterium casei LMG S-19264T (=DSM 44701T), isolated from a smear-ripened cheese.</title>
        <authorList>
            <consortium name="US DOE Joint Genome Institute (JGI-PGF)"/>
            <person name="Walter F."/>
            <person name="Albersmeier A."/>
            <person name="Kalinowski J."/>
            <person name="Ruckert C."/>
        </authorList>
    </citation>
    <scope>NUCLEOTIDE SEQUENCE</scope>
    <source>
        <strain evidence="9">CGMCC 1.12754</strain>
    </source>
</reference>
<evidence type="ECO:0000259" key="8">
    <source>
        <dbReference type="PROSITE" id="PS50928"/>
    </source>
</evidence>
<dbReference type="EMBL" id="BMFR01000009">
    <property type="protein sequence ID" value="GGG77732.1"/>
    <property type="molecule type" value="Genomic_DNA"/>
</dbReference>
<keyword evidence="2 7" id="KW-0813">Transport</keyword>
<evidence type="ECO:0000256" key="7">
    <source>
        <dbReference type="RuleBase" id="RU363032"/>
    </source>
</evidence>
<keyword evidence="5 7" id="KW-1133">Transmembrane helix</keyword>
<comment type="caution">
    <text evidence="9">The sequence shown here is derived from an EMBL/GenBank/DDBJ whole genome shotgun (WGS) entry which is preliminary data.</text>
</comment>
<dbReference type="Pfam" id="PF00528">
    <property type="entry name" value="BPD_transp_1"/>
    <property type="match status" value="1"/>
</dbReference>
<feature type="transmembrane region" description="Helical" evidence="7">
    <location>
        <begin position="112"/>
        <end position="135"/>
    </location>
</feature>
<dbReference type="AlphaFoldDB" id="A0A917M4Q4"/>
<evidence type="ECO:0000256" key="6">
    <source>
        <dbReference type="ARBA" id="ARBA00023136"/>
    </source>
</evidence>
<proteinExistence type="inferred from homology"/>
<keyword evidence="3" id="KW-1003">Cell membrane</keyword>
<feature type="transmembrane region" description="Helical" evidence="7">
    <location>
        <begin position="220"/>
        <end position="245"/>
    </location>
</feature>
<keyword evidence="4 7" id="KW-0812">Transmembrane</keyword>
<dbReference type="PANTHER" id="PTHR30465">
    <property type="entry name" value="INNER MEMBRANE ABC TRANSPORTER"/>
    <property type="match status" value="1"/>
</dbReference>
<evidence type="ECO:0000256" key="1">
    <source>
        <dbReference type="ARBA" id="ARBA00004651"/>
    </source>
</evidence>
<name>A0A917M4Q4_9BACI</name>
<dbReference type="GO" id="GO:0055085">
    <property type="term" value="P:transmembrane transport"/>
    <property type="evidence" value="ECO:0007669"/>
    <property type="project" value="InterPro"/>
</dbReference>
<keyword evidence="10" id="KW-1185">Reference proteome</keyword>
<dbReference type="RefSeq" id="WP_188455589.1">
    <property type="nucleotide sequence ID" value="NZ_BMFR01000009.1"/>
</dbReference>
<dbReference type="PANTHER" id="PTHR30465:SF44">
    <property type="entry name" value="ABC-TYPE DIPEPTIDE_OLIGOPEPTIDE TRANSPORT SYSTEM, PERMEASE COMPONENT"/>
    <property type="match status" value="1"/>
</dbReference>
<accession>A0A917M4Q4</accession>
<evidence type="ECO:0000313" key="9">
    <source>
        <dbReference type="EMBL" id="GGG77732.1"/>
    </source>
</evidence>
<dbReference type="Proteomes" id="UP000622860">
    <property type="component" value="Unassembled WGS sequence"/>
</dbReference>
<dbReference type="PROSITE" id="PS50928">
    <property type="entry name" value="ABC_TM1"/>
    <property type="match status" value="1"/>
</dbReference>
<dbReference type="InterPro" id="IPR035906">
    <property type="entry name" value="MetI-like_sf"/>
</dbReference>